<protein>
    <submittedName>
        <fullName evidence="2">Uncharacterized protein</fullName>
    </submittedName>
</protein>
<evidence type="ECO:0000313" key="3">
    <source>
        <dbReference type="Proteomes" id="UP000708208"/>
    </source>
</evidence>
<dbReference type="Proteomes" id="UP000708208">
    <property type="component" value="Unassembled WGS sequence"/>
</dbReference>
<sequence length="109" mass="12868">KFISFLQPIGSEQSFVFFRQPSITAARNIFMMPFQRDLWYSILAAWVVIMVCGFLVACRNPELFGHIGTSRMYLRYKPRQELFQCYDAYIWTIAAACQQDMHIWRTLAV</sequence>
<reference evidence="2" key="1">
    <citation type="submission" date="2021-06" db="EMBL/GenBank/DDBJ databases">
        <authorList>
            <person name="Hodson N. C."/>
            <person name="Mongue J. A."/>
            <person name="Jaron S. K."/>
        </authorList>
    </citation>
    <scope>NUCLEOTIDE SEQUENCE</scope>
</reference>
<evidence type="ECO:0000256" key="1">
    <source>
        <dbReference type="SAM" id="Phobius"/>
    </source>
</evidence>
<keyword evidence="1" id="KW-0472">Membrane</keyword>
<keyword evidence="1" id="KW-1133">Transmembrane helix</keyword>
<name>A0A8J2PKV9_9HEXA</name>
<dbReference type="EMBL" id="CAJVCH010542739">
    <property type="protein sequence ID" value="CAG7827234.1"/>
    <property type="molecule type" value="Genomic_DNA"/>
</dbReference>
<organism evidence="2 3">
    <name type="scientific">Allacma fusca</name>
    <dbReference type="NCBI Taxonomy" id="39272"/>
    <lineage>
        <taxon>Eukaryota</taxon>
        <taxon>Metazoa</taxon>
        <taxon>Ecdysozoa</taxon>
        <taxon>Arthropoda</taxon>
        <taxon>Hexapoda</taxon>
        <taxon>Collembola</taxon>
        <taxon>Symphypleona</taxon>
        <taxon>Sminthuridae</taxon>
        <taxon>Allacma</taxon>
    </lineage>
</organism>
<dbReference type="OrthoDB" id="6117597at2759"/>
<keyword evidence="1" id="KW-0812">Transmembrane</keyword>
<keyword evidence="3" id="KW-1185">Reference proteome</keyword>
<gene>
    <name evidence="2" type="ORF">AFUS01_LOCUS37231</name>
</gene>
<accession>A0A8J2PKV9</accession>
<evidence type="ECO:0000313" key="2">
    <source>
        <dbReference type="EMBL" id="CAG7827234.1"/>
    </source>
</evidence>
<comment type="caution">
    <text evidence="2">The sequence shown here is derived from an EMBL/GenBank/DDBJ whole genome shotgun (WGS) entry which is preliminary data.</text>
</comment>
<dbReference type="AlphaFoldDB" id="A0A8J2PKV9"/>
<feature type="non-terminal residue" evidence="2">
    <location>
        <position position="1"/>
    </location>
</feature>
<proteinExistence type="predicted"/>
<feature type="transmembrane region" description="Helical" evidence="1">
    <location>
        <begin position="38"/>
        <end position="58"/>
    </location>
</feature>